<dbReference type="PANTHER" id="PTHR34047">
    <property type="entry name" value="NUCLEAR INTRON MATURASE 1, MITOCHONDRIAL-RELATED"/>
    <property type="match status" value="1"/>
</dbReference>
<dbReference type="Pfam" id="PF00078">
    <property type="entry name" value="RVT_1"/>
    <property type="match status" value="1"/>
</dbReference>
<keyword evidence="2" id="KW-0808">Transferase</keyword>
<dbReference type="CDD" id="cd01646">
    <property type="entry name" value="RT_Bac_retron_I"/>
    <property type="match status" value="1"/>
</dbReference>
<accession>A0A6N2TZ46</accession>
<dbReference type="PROSITE" id="PS50878">
    <property type="entry name" value="RT_POL"/>
    <property type="match status" value="1"/>
</dbReference>
<sequence>MKRAKDLYQKLISDENLRLAILTVNATHKWHPHHRPNKTVLRVEADIGGYVEKLREIIVNGYDAAPPRIARRWDKSAGKWRDISEPRLWPDQYVHHAVIQVLEPVLMRGMDKFCCGSIKGRGIHYGVKAIKKWMRTDPKGTKYAEELDIHHFYDSLTIETVMARLRRLVKDRRMLDVCERLMKYGVLIGAFFSQWFANTVLQPLDQMIRNSGLCDHYMRYMDNLTLFGRNKRKLRKLRGMIEDWLAGRRLKLNNKWQLYPTAKRTVAALGYRFGHKFSLLRKRNMVRLKKSLSECYRAMRKHQKIRPKLAQGLLSRLGQMKHCNHVHFFEKYVETGLQRKLKLVVREHTRKEQARWNMCTEPLKSTA</sequence>
<dbReference type="InterPro" id="IPR000477">
    <property type="entry name" value="RT_dom"/>
</dbReference>
<dbReference type="InterPro" id="IPR043502">
    <property type="entry name" value="DNA/RNA_pol_sf"/>
</dbReference>
<protein>
    <submittedName>
        <fullName evidence="2">Reverse transcriptase (RNA-dependent DNA polymerase)</fullName>
    </submittedName>
</protein>
<evidence type="ECO:0000259" key="1">
    <source>
        <dbReference type="PROSITE" id="PS50878"/>
    </source>
</evidence>
<name>A0A6N2TZ46_9FIRM</name>
<evidence type="ECO:0000313" key="2">
    <source>
        <dbReference type="EMBL" id="VYT11060.1"/>
    </source>
</evidence>
<proteinExistence type="predicted"/>
<dbReference type="PANTHER" id="PTHR34047:SF8">
    <property type="entry name" value="PROTEIN YKFC"/>
    <property type="match status" value="1"/>
</dbReference>
<keyword evidence="2" id="KW-0548">Nucleotidyltransferase</keyword>
<organism evidence="2">
    <name type="scientific">uncultured Anaerotruncus sp</name>
    <dbReference type="NCBI Taxonomy" id="905011"/>
    <lineage>
        <taxon>Bacteria</taxon>
        <taxon>Bacillati</taxon>
        <taxon>Bacillota</taxon>
        <taxon>Clostridia</taxon>
        <taxon>Eubacteriales</taxon>
        <taxon>Oscillospiraceae</taxon>
        <taxon>Anaerotruncus</taxon>
        <taxon>environmental samples</taxon>
    </lineage>
</organism>
<dbReference type="AlphaFoldDB" id="A0A6N2TZ46"/>
<dbReference type="SUPFAM" id="SSF56672">
    <property type="entry name" value="DNA/RNA polymerases"/>
    <property type="match status" value="1"/>
</dbReference>
<keyword evidence="2" id="KW-0695">RNA-directed DNA polymerase</keyword>
<dbReference type="InterPro" id="IPR051083">
    <property type="entry name" value="GrpII_Intron_Splice-Mob/Def"/>
</dbReference>
<gene>
    <name evidence="2" type="ORF">AULFYP135_01683</name>
</gene>
<dbReference type="EMBL" id="CACRSL010000003">
    <property type="protein sequence ID" value="VYT11060.1"/>
    <property type="molecule type" value="Genomic_DNA"/>
</dbReference>
<dbReference type="GO" id="GO:0003964">
    <property type="term" value="F:RNA-directed DNA polymerase activity"/>
    <property type="evidence" value="ECO:0007669"/>
    <property type="project" value="UniProtKB-KW"/>
</dbReference>
<feature type="domain" description="Reverse transcriptase" evidence="1">
    <location>
        <begin position="1"/>
        <end position="273"/>
    </location>
</feature>
<reference evidence="2" key="1">
    <citation type="submission" date="2019-11" db="EMBL/GenBank/DDBJ databases">
        <authorList>
            <person name="Feng L."/>
        </authorList>
    </citation>
    <scope>NUCLEOTIDE SEQUENCE</scope>
    <source>
        <strain evidence="2">AundefinedLFYP135</strain>
    </source>
</reference>